<dbReference type="AlphaFoldDB" id="A0A5B1CJ80"/>
<accession>A0A5B1CJ80</accession>
<feature type="compositionally biased region" description="Basic and acidic residues" evidence="1">
    <location>
        <begin position="256"/>
        <end position="279"/>
    </location>
</feature>
<name>A0A5B1CJ80_9BACT</name>
<dbReference type="InterPro" id="IPR002686">
    <property type="entry name" value="Transposase_17"/>
</dbReference>
<dbReference type="InterPro" id="IPR036515">
    <property type="entry name" value="Transposase_17_sf"/>
</dbReference>
<reference evidence="3 4" key="1">
    <citation type="submission" date="2019-08" db="EMBL/GenBank/DDBJ databases">
        <title>Deep-cultivation of Planctomycetes and their phenomic and genomic characterization uncovers novel biology.</title>
        <authorList>
            <person name="Wiegand S."/>
            <person name="Jogler M."/>
            <person name="Boedeker C."/>
            <person name="Pinto D."/>
            <person name="Vollmers J."/>
            <person name="Rivas-Marin E."/>
            <person name="Kohn T."/>
            <person name="Peeters S.H."/>
            <person name="Heuer A."/>
            <person name="Rast P."/>
            <person name="Oberbeckmann S."/>
            <person name="Bunk B."/>
            <person name="Jeske O."/>
            <person name="Meyerdierks A."/>
            <person name="Storesund J.E."/>
            <person name="Kallscheuer N."/>
            <person name="Luecker S."/>
            <person name="Lage O.M."/>
            <person name="Pohl T."/>
            <person name="Merkel B.J."/>
            <person name="Hornburger P."/>
            <person name="Mueller R.-W."/>
            <person name="Bruemmer F."/>
            <person name="Labrenz M."/>
            <person name="Spormann A.M."/>
            <person name="Op Den Camp H."/>
            <person name="Overmann J."/>
            <person name="Amann R."/>
            <person name="Jetten M.S.M."/>
            <person name="Mascher T."/>
            <person name="Medema M.H."/>
            <person name="Devos D.P."/>
            <person name="Kaster A.-K."/>
            <person name="Ovreas L."/>
            <person name="Rohde M."/>
            <person name="Galperin M.Y."/>
            <person name="Jogler C."/>
        </authorList>
    </citation>
    <scope>NUCLEOTIDE SEQUENCE [LARGE SCALE GENOMIC DNA]</scope>
    <source>
        <strain evidence="3 4">LF1</strain>
    </source>
</reference>
<dbReference type="PANTHER" id="PTHR34322:SF2">
    <property type="entry name" value="TRANSPOSASE IS200-LIKE DOMAIN-CONTAINING PROTEIN"/>
    <property type="match status" value="1"/>
</dbReference>
<dbReference type="PANTHER" id="PTHR34322">
    <property type="entry name" value="TRANSPOSASE, Y1_TNP DOMAIN-CONTAINING"/>
    <property type="match status" value="1"/>
</dbReference>
<gene>
    <name evidence="3" type="ORF">LF1_28600</name>
</gene>
<evidence type="ECO:0000256" key="1">
    <source>
        <dbReference type="SAM" id="MobiDB-lite"/>
    </source>
</evidence>
<feature type="domain" description="Transposase IS200-like" evidence="2">
    <location>
        <begin position="64"/>
        <end position="239"/>
    </location>
</feature>
<dbReference type="GO" id="GO:0004803">
    <property type="term" value="F:transposase activity"/>
    <property type="evidence" value="ECO:0007669"/>
    <property type="project" value="InterPro"/>
</dbReference>
<dbReference type="Proteomes" id="UP000322699">
    <property type="component" value="Unassembled WGS sequence"/>
</dbReference>
<dbReference type="SMART" id="SM01321">
    <property type="entry name" value="Y1_Tnp"/>
    <property type="match status" value="1"/>
</dbReference>
<organism evidence="3 4">
    <name type="scientific">Rubripirellula obstinata</name>
    <dbReference type="NCBI Taxonomy" id="406547"/>
    <lineage>
        <taxon>Bacteria</taxon>
        <taxon>Pseudomonadati</taxon>
        <taxon>Planctomycetota</taxon>
        <taxon>Planctomycetia</taxon>
        <taxon>Pirellulales</taxon>
        <taxon>Pirellulaceae</taxon>
        <taxon>Rubripirellula</taxon>
    </lineage>
</organism>
<evidence type="ECO:0000313" key="3">
    <source>
        <dbReference type="EMBL" id="KAA1260321.1"/>
    </source>
</evidence>
<dbReference type="EMBL" id="VRLW01000001">
    <property type="protein sequence ID" value="KAA1260321.1"/>
    <property type="molecule type" value="Genomic_DNA"/>
</dbReference>
<proteinExistence type="predicted"/>
<comment type="caution">
    <text evidence="3">The sequence shown here is derived from an EMBL/GenBank/DDBJ whole genome shotgun (WGS) entry which is preliminary data.</text>
</comment>
<dbReference type="Gene3D" id="3.30.70.1290">
    <property type="entry name" value="Transposase IS200-like"/>
    <property type="match status" value="1"/>
</dbReference>
<evidence type="ECO:0000259" key="2">
    <source>
        <dbReference type="SMART" id="SM01321"/>
    </source>
</evidence>
<protein>
    <recommendedName>
        <fullName evidence="2">Transposase IS200-like domain-containing protein</fullName>
    </recommendedName>
</protein>
<dbReference type="GO" id="GO:0003677">
    <property type="term" value="F:DNA binding"/>
    <property type="evidence" value="ECO:0007669"/>
    <property type="project" value="InterPro"/>
</dbReference>
<dbReference type="SUPFAM" id="SSF143422">
    <property type="entry name" value="Transposase IS200-like"/>
    <property type="match status" value="1"/>
</dbReference>
<dbReference type="GO" id="GO:0006313">
    <property type="term" value="P:DNA transposition"/>
    <property type="evidence" value="ECO:0007669"/>
    <property type="project" value="InterPro"/>
</dbReference>
<evidence type="ECO:0000313" key="4">
    <source>
        <dbReference type="Proteomes" id="UP000322699"/>
    </source>
</evidence>
<sequence>MQLRIVPVLQEYRRLASTKFDSLVAISLISSQLNALPLSLMCSIPLTWISVMRKARCEVIDSSEINVVHVYNRTVRRCFLFGQDPLTDKNFDHRKVWIEEWLEHFAAHFGIDLLTFAVLNNHFHLILRNRPDVVRTWSDTEVARRWLMICPHRTDKQGKPMAPSEAELNLIRNCPLKLAQTRERLADVSWWMRLLCQRIAMRSNREDQATGRFFEERYKAIRLIDEASIIACSAYVDLNPIRAEICQTIESSEHTSARRRIDSMRQQHQAERPEPKSFQRDPAAFLSPLSIDEKSDPTGPCASDQGKRCSEKGFLAMSLLDYIELLDWTARQSHRSKRGKTPTDLPPVIKRLGIAPDDWCELVSSFGRLFHHVAGNPDTIDSMRSHRKHQRFRVHRRVRELMSTED</sequence>
<keyword evidence="4" id="KW-1185">Reference proteome</keyword>
<feature type="region of interest" description="Disordered" evidence="1">
    <location>
        <begin position="256"/>
        <end position="280"/>
    </location>
</feature>